<feature type="repeat" description="WD" evidence="9">
    <location>
        <begin position="188"/>
        <end position="222"/>
    </location>
</feature>
<feature type="compositionally biased region" description="Basic residues" evidence="10">
    <location>
        <begin position="66"/>
        <end position="88"/>
    </location>
</feature>
<keyword evidence="2 9" id="KW-0853">WD repeat</keyword>
<dbReference type="InterPro" id="IPR001680">
    <property type="entry name" value="WD40_rpt"/>
</dbReference>
<name>A0A1G4JR14_9SACH</name>
<dbReference type="SUPFAM" id="SSF50978">
    <property type="entry name" value="WD40 repeat-like"/>
    <property type="match status" value="1"/>
</dbReference>
<feature type="compositionally biased region" description="Basic and acidic residues" evidence="10">
    <location>
        <begin position="14"/>
        <end position="23"/>
    </location>
</feature>
<keyword evidence="3" id="KW-0507">mRNA processing</keyword>
<feature type="repeat" description="WD" evidence="9">
    <location>
        <begin position="232"/>
        <end position="273"/>
    </location>
</feature>
<proteinExistence type="predicted"/>
<dbReference type="OrthoDB" id="10257301at2759"/>
<dbReference type="AlphaFoldDB" id="A0A1G4JR14"/>
<dbReference type="InterPro" id="IPR032847">
    <property type="entry name" value="PRPF17"/>
</dbReference>
<keyword evidence="6" id="KW-0508">mRNA splicing</keyword>
<dbReference type="InterPro" id="IPR015943">
    <property type="entry name" value="WD40/YVTN_repeat-like_dom_sf"/>
</dbReference>
<reference evidence="11 12" key="1">
    <citation type="submission" date="2016-03" db="EMBL/GenBank/DDBJ databases">
        <authorList>
            <person name="Devillers H."/>
        </authorList>
    </citation>
    <scope>NUCLEOTIDE SEQUENCE [LARGE SCALE GENOMIC DNA]</scope>
    <source>
        <strain evidence="11">CBS 11717</strain>
    </source>
</reference>
<feature type="compositionally biased region" description="Acidic residues" evidence="10">
    <location>
        <begin position="114"/>
        <end position="128"/>
    </location>
</feature>
<dbReference type="PROSITE" id="PS50082">
    <property type="entry name" value="WD_REPEATS_2"/>
    <property type="match status" value="4"/>
</dbReference>
<dbReference type="InterPro" id="IPR036322">
    <property type="entry name" value="WD40_repeat_dom_sf"/>
</dbReference>
<dbReference type="PANTHER" id="PTHR43979">
    <property type="entry name" value="PRE-MRNA-PROCESSING FACTOR 17"/>
    <property type="match status" value="1"/>
</dbReference>
<evidence type="ECO:0000313" key="11">
    <source>
        <dbReference type="EMBL" id="SCU93242.1"/>
    </source>
</evidence>
<dbReference type="Pfam" id="PF00400">
    <property type="entry name" value="WD40"/>
    <property type="match status" value="4"/>
</dbReference>
<evidence type="ECO:0000256" key="8">
    <source>
        <dbReference type="ARBA" id="ARBA00068146"/>
    </source>
</evidence>
<dbReference type="GO" id="GO:0000398">
    <property type="term" value="P:mRNA splicing, via spliceosome"/>
    <property type="evidence" value="ECO:0007669"/>
    <property type="project" value="InterPro"/>
</dbReference>
<evidence type="ECO:0000256" key="6">
    <source>
        <dbReference type="ARBA" id="ARBA00023187"/>
    </source>
</evidence>
<evidence type="ECO:0000256" key="9">
    <source>
        <dbReference type="PROSITE-ProRule" id="PRU00221"/>
    </source>
</evidence>
<keyword evidence="4" id="KW-0747">Spliceosome</keyword>
<dbReference type="CDD" id="cd00200">
    <property type="entry name" value="WD40"/>
    <property type="match status" value="1"/>
</dbReference>
<dbReference type="FunFam" id="2.130.10.10:FF:000034">
    <property type="entry name" value="Pre-mRNA-processing factor 17, putative"/>
    <property type="match status" value="1"/>
</dbReference>
<evidence type="ECO:0000256" key="3">
    <source>
        <dbReference type="ARBA" id="ARBA00022664"/>
    </source>
</evidence>
<feature type="repeat" description="WD" evidence="9">
    <location>
        <begin position="319"/>
        <end position="351"/>
    </location>
</feature>
<evidence type="ECO:0000256" key="5">
    <source>
        <dbReference type="ARBA" id="ARBA00022737"/>
    </source>
</evidence>
<dbReference type="GO" id="GO:0071013">
    <property type="term" value="C:catalytic step 2 spliceosome"/>
    <property type="evidence" value="ECO:0007669"/>
    <property type="project" value="InterPro"/>
</dbReference>
<dbReference type="Proteomes" id="UP000191024">
    <property type="component" value="Chromosome E"/>
</dbReference>
<evidence type="ECO:0000256" key="2">
    <source>
        <dbReference type="ARBA" id="ARBA00022574"/>
    </source>
</evidence>
<organism evidence="11 12">
    <name type="scientific">Lachancea mirantina</name>
    <dbReference type="NCBI Taxonomy" id="1230905"/>
    <lineage>
        <taxon>Eukaryota</taxon>
        <taxon>Fungi</taxon>
        <taxon>Dikarya</taxon>
        <taxon>Ascomycota</taxon>
        <taxon>Saccharomycotina</taxon>
        <taxon>Saccharomycetes</taxon>
        <taxon>Saccharomycetales</taxon>
        <taxon>Saccharomycetaceae</taxon>
        <taxon>Lachancea</taxon>
    </lineage>
</organism>
<dbReference type="InterPro" id="IPR020472">
    <property type="entry name" value="WD40_PAC1"/>
</dbReference>
<feature type="region of interest" description="Disordered" evidence="10">
    <location>
        <begin position="1"/>
        <end position="139"/>
    </location>
</feature>
<accession>A0A1G4JR14</accession>
<dbReference type="SMART" id="SM00320">
    <property type="entry name" value="WD40"/>
    <property type="match status" value="6"/>
</dbReference>
<dbReference type="PRINTS" id="PR00320">
    <property type="entry name" value="GPROTEINBRPT"/>
</dbReference>
<dbReference type="GO" id="GO:0003729">
    <property type="term" value="F:mRNA binding"/>
    <property type="evidence" value="ECO:0007669"/>
    <property type="project" value="TreeGrafter"/>
</dbReference>
<gene>
    <name evidence="11" type="ORF">LAMI_0E13696G</name>
</gene>
<sequence length="485" mass="54419">MSLVQNYSSSSDSDSEHEIESRSYLRSANPQNESPTNDRTNECSLTIQNSRKPQDTESALSLKRPPTAKRLHVSKAELRKKRRKRKGKSPWASWSSSEEDGEATDNPEVGGSNGEDEAFNGEYTEDPEPASSSALEKVNEESSTFYGSSLVDYQGRGILHPPAEIDIDFQKEPLSFECYTPKRIIHEFEGHTGGVTSSVFLPNSGHLFLSGGNDNAIKLWDVYHNAGLLRDYIGHSKAVREVQFSSTGETFSSVSFDRTVKIWDTETAKVLHRLPFSSIPNCSVFHPSNPSEILVGLSDSKIQHFDMRIPTKQGLVQVYDHHMSSILSLAYFPDGSRFISSSGDKTVRIWENQINIPIKQISDTSQYSMPYIAVHPERRYFAAQSMDNKIYTYSMKPKYKRNPKKCFTGHQSAGYGIGLGFSPDGRYISSGDSKGHLLIWDWKTTRMLKELQTPSKKPIVTVSWHPQETSKVICAGNGGKIYLYD</sequence>
<comment type="subcellular location">
    <subcellularLocation>
        <location evidence="1">Nucleus</location>
    </subcellularLocation>
</comment>
<evidence type="ECO:0000256" key="10">
    <source>
        <dbReference type="SAM" id="MobiDB-lite"/>
    </source>
</evidence>
<feature type="repeat" description="WD" evidence="9">
    <location>
        <begin position="419"/>
        <end position="450"/>
    </location>
</feature>
<keyword evidence="7" id="KW-0539">Nucleus</keyword>
<evidence type="ECO:0000256" key="4">
    <source>
        <dbReference type="ARBA" id="ARBA00022728"/>
    </source>
</evidence>
<protein>
    <recommendedName>
        <fullName evidence="8">Pre-mRNA-processing factor 17</fullName>
    </recommendedName>
</protein>
<feature type="compositionally biased region" description="Polar residues" evidence="10">
    <location>
        <begin position="24"/>
        <end position="59"/>
    </location>
</feature>
<dbReference type="STRING" id="1230905.A0A1G4JR14"/>
<dbReference type="EMBL" id="LT598465">
    <property type="protein sequence ID" value="SCU93242.1"/>
    <property type="molecule type" value="Genomic_DNA"/>
</dbReference>
<dbReference type="PROSITE" id="PS50294">
    <property type="entry name" value="WD_REPEATS_REGION"/>
    <property type="match status" value="3"/>
</dbReference>
<dbReference type="PANTHER" id="PTHR43979:SF1">
    <property type="entry name" value="PRE-MRNA-PROCESSING FACTOR 17"/>
    <property type="match status" value="1"/>
</dbReference>
<keyword evidence="12" id="KW-1185">Reference proteome</keyword>
<keyword evidence="5" id="KW-0677">Repeat</keyword>
<evidence type="ECO:0000256" key="7">
    <source>
        <dbReference type="ARBA" id="ARBA00023242"/>
    </source>
</evidence>
<evidence type="ECO:0000256" key="1">
    <source>
        <dbReference type="ARBA" id="ARBA00004123"/>
    </source>
</evidence>
<dbReference type="Gene3D" id="2.130.10.10">
    <property type="entry name" value="YVTN repeat-like/Quinoprotein amine dehydrogenase"/>
    <property type="match status" value="1"/>
</dbReference>
<evidence type="ECO:0000313" key="12">
    <source>
        <dbReference type="Proteomes" id="UP000191024"/>
    </source>
</evidence>